<dbReference type="Proteomes" id="UP000837857">
    <property type="component" value="Chromosome 2"/>
</dbReference>
<dbReference type="PANTHER" id="PTHR47959">
    <property type="entry name" value="ATP-DEPENDENT RNA HELICASE RHLE-RELATED"/>
    <property type="match status" value="1"/>
</dbReference>
<dbReference type="Gene3D" id="3.40.50.300">
    <property type="entry name" value="P-loop containing nucleotide triphosphate hydrolases"/>
    <property type="match status" value="1"/>
</dbReference>
<evidence type="ECO:0000256" key="2">
    <source>
        <dbReference type="ARBA" id="ARBA00022801"/>
    </source>
</evidence>
<proteinExistence type="predicted"/>
<dbReference type="SUPFAM" id="SSF52540">
    <property type="entry name" value="P-loop containing nucleoside triphosphate hydrolases"/>
    <property type="match status" value="1"/>
</dbReference>
<gene>
    <name evidence="6" type="ORF">IPOD504_LOCUS7331</name>
</gene>
<sequence>MDRHLRLENESVSSKVPQLNWNSIILLNEWGKEQNLKVAELSSALDRISRDNVFKNFSKTEVNVIVSTDALARGIDIPDCNYVISYDPPRNIKTYVHRVGRTGRAGRIGYAVTILQHSQLNMFKELLLARGKDEIPQMEIPEEVFSHLLKGYECAILDTKKIIHTEINNKVKKSIELKRGIKKKPRKRKI</sequence>
<evidence type="ECO:0000256" key="1">
    <source>
        <dbReference type="ARBA" id="ARBA00022741"/>
    </source>
</evidence>
<dbReference type="PANTHER" id="PTHR47959:SF1">
    <property type="entry name" value="ATP-DEPENDENT RNA HELICASE DBPA"/>
    <property type="match status" value="1"/>
</dbReference>
<feature type="non-terminal residue" evidence="6">
    <location>
        <position position="1"/>
    </location>
</feature>
<accession>A0ABN8I7Y9</accession>
<dbReference type="EMBL" id="OW152814">
    <property type="protein sequence ID" value="CAH2050246.1"/>
    <property type="molecule type" value="Genomic_DNA"/>
</dbReference>
<keyword evidence="1" id="KW-0547">Nucleotide-binding</keyword>
<protein>
    <recommendedName>
        <fullName evidence="5">Helicase C-terminal domain-containing protein</fullName>
    </recommendedName>
</protein>
<evidence type="ECO:0000256" key="3">
    <source>
        <dbReference type="ARBA" id="ARBA00022806"/>
    </source>
</evidence>
<evidence type="ECO:0000313" key="7">
    <source>
        <dbReference type="Proteomes" id="UP000837857"/>
    </source>
</evidence>
<dbReference type="PROSITE" id="PS51194">
    <property type="entry name" value="HELICASE_CTER"/>
    <property type="match status" value="1"/>
</dbReference>
<dbReference type="InterPro" id="IPR027417">
    <property type="entry name" value="P-loop_NTPase"/>
</dbReference>
<evidence type="ECO:0000256" key="4">
    <source>
        <dbReference type="ARBA" id="ARBA00022840"/>
    </source>
</evidence>
<keyword evidence="7" id="KW-1185">Reference proteome</keyword>
<feature type="domain" description="Helicase C-terminal" evidence="5">
    <location>
        <begin position="1"/>
        <end position="152"/>
    </location>
</feature>
<keyword evidence="4" id="KW-0067">ATP-binding</keyword>
<keyword evidence="2" id="KW-0378">Hydrolase</keyword>
<evidence type="ECO:0000313" key="6">
    <source>
        <dbReference type="EMBL" id="CAH2050246.1"/>
    </source>
</evidence>
<reference evidence="6" key="1">
    <citation type="submission" date="2022-03" db="EMBL/GenBank/DDBJ databases">
        <authorList>
            <person name="Martin H S."/>
        </authorList>
    </citation>
    <scope>NUCLEOTIDE SEQUENCE</scope>
</reference>
<dbReference type="SMART" id="SM00490">
    <property type="entry name" value="HELICc"/>
    <property type="match status" value="1"/>
</dbReference>
<dbReference type="CDD" id="cd18787">
    <property type="entry name" value="SF2_C_DEAD"/>
    <property type="match status" value="1"/>
</dbReference>
<dbReference type="InterPro" id="IPR001650">
    <property type="entry name" value="Helicase_C-like"/>
</dbReference>
<organism evidence="6 7">
    <name type="scientific">Iphiclides podalirius</name>
    <name type="common">scarce swallowtail</name>
    <dbReference type="NCBI Taxonomy" id="110791"/>
    <lineage>
        <taxon>Eukaryota</taxon>
        <taxon>Metazoa</taxon>
        <taxon>Ecdysozoa</taxon>
        <taxon>Arthropoda</taxon>
        <taxon>Hexapoda</taxon>
        <taxon>Insecta</taxon>
        <taxon>Pterygota</taxon>
        <taxon>Neoptera</taxon>
        <taxon>Endopterygota</taxon>
        <taxon>Lepidoptera</taxon>
        <taxon>Glossata</taxon>
        <taxon>Ditrysia</taxon>
        <taxon>Papilionoidea</taxon>
        <taxon>Papilionidae</taxon>
        <taxon>Papilioninae</taxon>
        <taxon>Iphiclides</taxon>
    </lineage>
</organism>
<name>A0ABN8I7Y9_9NEOP</name>
<dbReference type="Pfam" id="PF00271">
    <property type="entry name" value="Helicase_C"/>
    <property type="match status" value="1"/>
</dbReference>
<keyword evidence="3" id="KW-0347">Helicase</keyword>
<dbReference type="InterPro" id="IPR050079">
    <property type="entry name" value="DEAD_box_RNA_helicase"/>
</dbReference>
<evidence type="ECO:0000259" key="5">
    <source>
        <dbReference type="PROSITE" id="PS51194"/>
    </source>
</evidence>